<evidence type="ECO:0008006" key="3">
    <source>
        <dbReference type="Google" id="ProtNLM"/>
    </source>
</evidence>
<protein>
    <recommendedName>
        <fullName evidence="3">STAS/SEC14 domain-containing protein</fullName>
    </recommendedName>
</protein>
<gene>
    <name evidence="1" type="ORF">LYSCAS_26110</name>
</gene>
<dbReference type="Proteomes" id="UP000681317">
    <property type="component" value="Chromosome"/>
</dbReference>
<reference evidence="1 2" key="1">
    <citation type="submission" date="2021-03" db="EMBL/GenBank/DDBJ databases">
        <title>Complete Genome Sequences of Two Lysobacter Strains Isolated from Sea Water (Lysobacter caseinilyticus) and Soil (Lysobacter helvus) in South Korea.</title>
        <authorList>
            <person name="Watanabe Y."/>
            <person name="Arakawa K."/>
        </authorList>
    </citation>
    <scope>NUCLEOTIDE SEQUENCE [LARGE SCALE GENOMIC DNA]</scope>
    <source>
        <strain evidence="1 2">KVB24</strain>
    </source>
</reference>
<dbReference type="EMBL" id="AP024545">
    <property type="protein sequence ID" value="BCT93587.1"/>
    <property type="molecule type" value="Genomic_DNA"/>
</dbReference>
<proteinExistence type="predicted"/>
<evidence type="ECO:0000313" key="2">
    <source>
        <dbReference type="Proteomes" id="UP000681317"/>
    </source>
</evidence>
<dbReference type="RefSeq" id="WP_213434496.1">
    <property type="nucleotide sequence ID" value="NZ_AP024545.1"/>
</dbReference>
<evidence type="ECO:0000313" key="1">
    <source>
        <dbReference type="EMBL" id="BCT93587.1"/>
    </source>
</evidence>
<sequence>MGRFVEVDRHRKLVEVSFFGEVTYRERIETMQYIFPPMLKHRLRRLLLDFSGARPGAPDGTREELMEKILSAPALVGARVAFVNSLDVHGLPGGPVPAFETRRFDNRDDAEAWLLAVDP</sequence>
<keyword evidence="2" id="KW-1185">Reference proteome</keyword>
<accession>A0ABN6G0V5</accession>
<name>A0ABN6G0V5_9GAMM</name>
<organism evidence="1 2">
    <name type="scientific">Noviluteimonas caseinilytica</name>
    <dbReference type="NCBI Taxonomy" id="2675101"/>
    <lineage>
        <taxon>Bacteria</taxon>
        <taxon>Pseudomonadati</taxon>
        <taxon>Pseudomonadota</taxon>
        <taxon>Gammaproteobacteria</taxon>
        <taxon>Lysobacterales</taxon>
        <taxon>Lysobacteraceae</taxon>
        <taxon>Noviluteimonas</taxon>
    </lineage>
</organism>